<keyword evidence="2" id="KW-0732">Signal</keyword>
<feature type="signal peptide" evidence="2">
    <location>
        <begin position="1"/>
        <end position="39"/>
    </location>
</feature>
<feature type="chain" id="PRO_5047028266" evidence="2">
    <location>
        <begin position="40"/>
        <end position="334"/>
    </location>
</feature>
<gene>
    <name evidence="3" type="ORF">ACFOW9_09915</name>
</gene>
<comment type="caution">
    <text evidence="3">The sequence shown here is derived from an EMBL/GenBank/DDBJ whole genome shotgun (WGS) entry which is preliminary data.</text>
</comment>
<sequence>MSEPLVSGSNALARATRIAVGVALLAVAFLLFGSTGAFAASSDSSSQSAPGATRSGGGGLISGLLNPVVHAVDKAVSQIPVVSDVVKNGTVAAVVAPVTTVTDHVESGISTVPVVGAVLQPVLETPVLGNVGGVVGDVVGGAVDAVLPPAGNSAPVVPAVPVPNVPVEILPTPPVSVDTSLPAVVPVPDSSAVTTENAAAVNAVSKGVDANLTSQNTSAVVSASRFLPSSQSMVGSSSSALTERSARAKNPSEPICVTTPDSDGSVPCLPAAAPSPTTASSSLSGGSGGGSNGSAAADELFPLSFHLAAARAPSLDADWALPASMPSNPGSSPD</sequence>
<accession>A0ABV8R1U2</accession>
<keyword evidence="4" id="KW-1185">Reference proteome</keyword>
<evidence type="ECO:0000256" key="2">
    <source>
        <dbReference type="SAM" id="SignalP"/>
    </source>
</evidence>
<evidence type="ECO:0000256" key="1">
    <source>
        <dbReference type="SAM" id="MobiDB-lite"/>
    </source>
</evidence>
<name>A0ABV8R1U2_9MICC</name>
<dbReference type="EMBL" id="JBHSCQ010000014">
    <property type="protein sequence ID" value="MFC4265913.1"/>
    <property type="molecule type" value="Genomic_DNA"/>
</dbReference>
<feature type="region of interest" description="Disordered" evidence="1">
    <location>
        <begin position="230"/>
        <end position="295"/>
    </location>
</feature>
<reference evidence="4" key="1">
    <citation type="journal article" date="2019" name="Int. J. Syst. Evol. Microbiol.">
        <title>The Global Catalogue of Microorganisms (GCM) 10K type strain sequencing project: providing services to taxonomists for standard genome sequencing and annotation.</title>
        <authorList>
            <consortium name="The Broad Institute Genomics Platform"/>
            <consortium name="The Broad Institute Genome Sequencing Center for Infectious Disease"/>
            <person name="Wu L."/>
            <person name="Ma J."/>
        </authorList>
    </citation>
    <scope>NUCLEOTIDE SEQUENCE [LARGE SCALE GENOMIC DNA]</scope>
    <source>
        <strain evidence="4">CGMCC 1.10698</strain>
    </source>
</reference>
<feature type="compositionally biased region" description="Low complexity" evidence="1">
    <location>
        <begin position="230"/>
        <end position="239"/>
    </location>
</feature>
<evidence type="ECO:0000313" key="4">
    <source>
        <dbReference type="Proteomes" id="UP001595773"/>
    </source>
</evidence>
<protein>
    <submittedName>
        <fullName evidence="3">Uncharacterized protein</fullName>
    </submittedName>
</protein>
<dbReference type="Proteomes" id="UP001595773">
    <property type="component" value="Unassembled WGS sequence"/>
</dbReference>
<proteinExistence type="predicted"/>
<evidence type="ECO:0000313" key="3">
    <source>
        <dbReference type="EMBL" id="MFC4265913.1"/>
    </source>
</evidence>
<dbReference type="RefSeq" id="WP_230068873.1">
    <property type="nucleotide sequence ID" value="NZ_BAABLL010000018.1"/>
</dbReference>
<organism evidence="3 4">
    <name type="scientific">Arthrobacter cryoconiti</name>
    <dbReference type="NCBI Taxonomy" id="748907"/>
    <lineage>
        <taxon>Bacteria</taxon>
        <taxon>Bacillati</taxon>
        <taxon>Actinomycetota</taxon>
        <taxon>Actinomycetes</taxon>
        <taxon>Micrococcales</taxon>
        <taxon>Micrococcaceae</taxon>
        <taxon>Arthrobacter</taxon>
    </lineage>
</organism>
<feature type="compositionally biased region" description="Low complexity" evidence="1">
    <location>
        <begin position="269"/>
        <end position="284"/>
    </location>
</feature>